<protein>
    <submittedName>
        <fullName evidence="2">Uncharacterized protein</fullName>
    </submittedName>
</protein>
<organism evidence="2 3">
    <name type="scientific">Aromia moschata</name>
    <dbReference type="NCBI Taxonomy" id="1265417"/>
    <lineage>
        <taxon>Eukaryota</taxon>
        <taxon>Metazoa</taxon>
        <taxon>Ecdysozoa</taxon>
        <taxon>Arthropoda</taxon>
        <taxon>Hexapoda</taxon>
        <taxon>Insecta</taxon>
        <taxon>Pterygota</taxon>
        <taxon>Neoptera</taxon>
        <taxon>Endopterygota</taxon>
        <taxon>Coleoptera</taxon>
        <taxon>Polyphaga</taxon>
        <taxon>Cucujiformia</taxon>
        <taxon>Chrysomeloidea</taxon>
        <taxon>Cerambycidae</taxon>
        <taxon>Cerambycinae</taxon>
        <taxon>Callichromatini</taxon>
        <taxon>Aromia</taxon>
    </lineage>
</organism>
<gene>
    <name evidence="2" type="ORF">NQ318_008810</name>
</gene>
<reference evidence="2" key="1">
    <citation type="journal article" date="2023" name="Insect Mol. Biol.">
        <title>Genome sequencing provides insights into the evolution of gene families encoding plant cell wall-degrading enzymes in longhorned beetles.</title>
        <authorList>
            <person name="Shin N.R."/>
            <person name="Okamura Y."/>
            <person name="Kirsch R."/>
            <person name="Pauchet Y."/>
        </authorList>
    </citation>
    <scope>NUCLEOTIDE SEQUENCE</scope>
    <source>
        <strain evidence="2">AMC_N1</strain>
    </source>
</reference>
<evidence type="ECO:0000313" key="2">
    <source>
        <dbReference type="EMBL" id="KAJ8961130.1"/>
    </source>
</evidence>
<evidence type="ECO:0000313" key="3">
    <source>
        <dbReference type="Proteomes" id="UP001162162"/>
    </source>
</evidence>
<feature type="region of interest" description="Disordered" evidence="1">
    <location>
        <begin position="62"/>
        <end position="82"/>
    </location>
</feature>
<comment type="caution">
    <text evidence="2">The sequence shown here is derived from an EMBL/GenBank/DDBJ whole genome shotgun (WGS) entry which is preliminary data.</text>
</comment>
<sequence>MFFSLVVSVPPKLDSDGYIIGGSNNNILNHSYDQHFAKGFFLSLFHEDFLLNHQTPLAASAKTKRVSSSRRGKCGRDAAVGEKTQGPFGTTVIISTMK</sequence>
<keyword evidence="3" id="KW-1185">Reference proteome</keyword>
<proteinExistence type="predicted"/>
<dbReference type="Proteomes" id="UP001162162">
    <property type="component" value="Unassembled WGS sequence"/>
</dbReference>
<feature type="compositionally biased region" description="Basic residues" evidence="1">
    <location>
        <begin position="62"/>
        <end position="73"/>
    </location>
</feature>
<name>A0AAV8ZD83_9CUCU</name>
<dbReference type="EMBL" id="JAPWTK010000006">
    <property type="protein sequence ID" value="KAJ8961130.1"/>
    <property type="molecule type" value="Genomic_DNA"/>
</dbReference>
<evidence type="ECO:0000256" key="1">
    <source>
        <dbReference type="SAM" id="MobiDB-lite"/>
    </source>
</evidence>
<dbReference type="AlphaFoldDB" id="A0AAV8ZD83"/>
<accession>A0AAV8ZD83</accession>